<dbReference type="AlphaFoldDB" id="A0A1G2D4N8"/>
<dbReference type="InterPro" id="IPR014942">
    <property type="entry name" value="AbiEii"/>
</dbReference>
<dbReference type="Proteomes" id="UP000177996">
    <property type="component" value="Unassembled WGS sequence"/>
</dbReference>
<name>A0A1G2D4N8_9BACT</name>
<dbReference type="STRING" id="1798661.A3D65_04845"/>
<comment type="caution">
    <text evidence="1">The sequence shown here is derived from an EMBL/GenBank/DDBJ whole genome shotgun (WGS) entry which is preliminary data.</text>
</comment>
<reference evidence="1 2" key="1">
    <citation type="journal article" date="2016" name="Nat. Commun.">
        <title>Thousands of microbial genomes shed light on interconnected biogeochemical processes in an aquifer system.</title>
        <authorList>
            <person name="Anantharaman K."/>
            <person name="Brown C.T."/>
            <person name="Hug L.A."/>
            <person name="Sharon I."/>
            <person name="Castelle C.J."/>
            <person name="Probst A.J."/>
            <person name="Thomas B.C."/>
            <person name="Singh A."/>
            <person name="Wilkins M.J."/>
            <person name="Karaoz U."/>
            <person name="Brodie E.L."/>
            <person name="Williams K.H."/>
            <person name="Hubbard S.S."/>
            <person name="Banfield J.F."/>
        </authorList>
    </citation>
    <scope>NUCLEOTIDE SEQUENCE [LARGE SCALE GENOMIC DNA]</scope>
</reference>
<protein>
    <recommendedName>
        <fullName evidence="3">Nucleotidyl transferase AbiEii/AbiGii toxin family protein</fullName>
    </recommendedName>
</protein>
<accession>A0A1G2D4N8</accession>
<sequence>MDWHLAALPRATQRALRVLAGAKWLSRSSWYLACGTALALQAGHRKSLDLDFFTQEKDFVLNDLIKRVSKENWATDIAREGTVYGRLEGAKVSFIAYPFFVPQDKPLWYENVRVLTIRDIAVMKIVAISQRGRKRDFIDLYWYATHEEPLLDVIRRLPKQYPTVAHNYHHILKSLVYFDDAENDPWPEIYFKTDWKTVKQYFRREIPRITKELLRL</sequence>
<gene>
    <name evidence="1" type="ORF">A3D65_04845</name>
</gene>
<evidence type="ECO:0000313" key="2">
    <source>
        <dbReference type="Proteomes" id="UP000177996"/>
    </source>
</evidence>
<organism evidence="1 2">
    <name type="scientific">Candidatus Lloydbacteria bacterium RIFCSPHIGHO2_02_FULL_50_13</name>
    <dbReference type="NCBI Taxonomy" id="1798661"/>
    <lineage>
        <taxon>Bacteria</taxon>
        <taxon>Candidatus Lloydiibacteriota</taxon>
    </lineage>
</organism>
<dbReference type="Pfam" id="PF08843">
    <property type="entry name" value="AbiEii"/>
    <property type="match status" value="1"/>
</dbReference>
<proteinExistence type="predicted"/>
<evidence type="ECO:0008006" key="3">
    <source>
        <dbReference type="Google" id="ProtNLM"/>
    </source>
</evidence>
<evidence type="ECO:0000313" key="1">
    <source>
        <dbReference type="EMBL" id="OGZ08604.1"/>
    </source>
</evidence>
<dbReference type="EMBL" id="MHLL01000032">
    <property type="protein sequence ID" value="OGZ08604.1"/>
    <property type="molecule type" value="Genomic_DNA"/>
</dbReference>